<name>A0A1X6WS73_9ENTE</name>
<gene>
    <name evidence="1" type="ORF">FM121_13550</name>
</gene>
<accession>A0A1X6WS73</accession>
<evidence type="ECO:0000313" key="1">
    <source>
        <dbReference type="EMBL" id="SLM87118.1"/>
    </source>
</evidence>
<reference evidence="2" key="1">
    <citation type="submission" date="2017-02" db="EMBL/GenBank/DDBJ databases">
        <authorList>
            <person name="Dridi B."/>
        </authorList>
    </citation>
    <scope>NUCLEOTIDE SEQUENCE [LARGE SCALE GENOMIC DNA]</scope>
    <source>
        <strain evidence="2">bH819</strain>
    </source>
</reference>
<proteinExistence type="predicted"/>
<evidence type="ECO:0000313" key="2">
    <source>
        <dbReference type="Proteomes" id="UP000195918"/>
    </source>
</evidence>
<dbReference type="AlphaFoldDB" id="A0A1X6WS73"/>
<dbReference type="EMBL" id="FWFD01000019">
    <property type="protein sequence ID" value="SLM87118.1"/>
    <property type="molecule type" value="Genomic_DNA"/>
</dbReference>
<protein>
    <submittedName>
        <fullName evidence="1">Uncharacterized protein</fullName>
    </submittedName>
</protein>
<keyword evidence="2" id="KW-1185">Reference proteome</keyword>
<sequence length="62" mass="7302">MNEVFEKIYANRKQMEKEVFNLDTGQTETGYDIVKVRKVCVEEGVSFYEFLKFAQAKVVMEN</sequence>
<dbReference type="Proteomes" id="UP000195918">
    <property type="component" value="Unassembled WGS sequence"/>
</dbReference>
<organism evidence="1 2">
    <name type="scientific">Vagococcus fluvialis bH819</name>
    <dbReference type="NCBI Taxonomy" id="1255619"/>
    <lineage>
        <taxon>Bacteria</taxon>
        <taxon>Bacillati</taxon>
        <taxon>Bacillota</taxon>
        <taxon>Bacilli</taxon>
        <taxon>Lactobacillales</taxon>
        <taxon>Enterococcaceae</taxon>
        <taxon>Vagococcus</taxon>
    </lineage>
</organism>
<dbReference type="RefSeq" id="WP_086952734.1">
    <property type="nucleotide sequence ID" value="NZ_FWFD01000019.1"/>
</dbReference>